<dbReference type="Pfam" id="PF00756">
    <property type="entry name" value="Esterase"/>
    <property type="match status" value="1"/>
</dbReference>
<comment type="subcellular location">
    <subcellularLocation>
        <location evidence="1">Cytoplasm</location>
    </subcellularLocation>
</comment>
<keyword evidence="2" id="KW-0963">Cytoplasm</keyword>
<dbReference type="InterPro" id="IPR014756">
    <property type="entry name" value="Ig_E-set"/>
</dbReference>
<protein>
    <submittedName>
        <fullName evidence="7">DUF3327 domain-containing protein</fullName>
    </submittedName>
</protein>
<comment type="caution">
    <text evidence="7">The sequence shown here is derived from an EMBL/GenBank/DDBJ whole genome shotgun (WGS) entry which is preliminary data.</text>
</comment>
<evidence type="ECO:0000313" key="7">
    <source>
        <dbReference type="EMBL" id="RKN43817.1"/>
    </source>
</evidence>
<dbReference type="AlphaFoldDB" id="A0A3A9Z937"/>
<dbReference type="Proteomes" id="UP000272474">
    <property type="component" value="Unassembled WGS sequence"/>
</dbReference>
<sequence>MPADRASTGGTRQRLDRPPRHAGPWRPVETLPSPAVARLAAALAEGAGRAAALEDFWCAARRAGTPLVEPDPRGDPGRRAVTFLWRGGRDTTDVLLAVNRLYDRADPASARMRHLPGTDLWHLCYRLRADHLGSYRIAPLSHGEPLPTTAPTGEAMGLRGWLDRRGTRDPLNPRTLTTRWGGAPSSLFALPHAPRTPGPPVRPHTPAGAVRRHRLTLAGAAREVWSYLPPGHPGPGAAAGLVLLFDGDMWFPHLRLGELLDGLLAEGRIPPLAVLAPSAVDTATRFRELGEPQRYLPQLTEGLLPFAARTLGVPAGPERTLVAGQSLGGLAALYAALTLPGRFGHVLAQSSSLWWAPPDEPGQEPPGPSGRAGAPGAAGRGGTPGADEAEGASWMSAQWAAVPPRGTRLRLQVGRYEGPMVAQARRLRDVLRQGGYEAELTVYTGGHDYAWWSAGLARGLADLTARWAAR</sequence>
<dbReference type="GO" id="GO:0005975">
    <property type="term" value="P:carbohydrate metabolic process"/>
    <property type="evidence" value="ECO:0007669"/>
    <property type="project" value="UniProtKB-ARBA"/>
</dbReference>
<dbReference type="OrthoDB" id="9775130at2"/>
<dbReference type="GO" id="GO:0008849">
    <property type="term" value="F:enterochelin esterase activity"/>
    <property type="evidence" value="ECO:0007669"/>
    <property type="project" value="InterPro"/>
</dbReference>
<reference evidence="7 8" key="1">
    <citation type="journal article" date="2014" name="Int. J. Syst. Evol. Microbiol.">
        <title>Streptomyces hoynatensis sp. nov., isolated from deep marine sediment.</title>
        <authorList>
            <person name="Veyisoglu A."/>
            <person name="Sahin N."/>
        </authorList>
    </citation>
    <scope>NUCLEOTIDE SEQUENCE [LARGE SCALE GENOMIC DNA]</scope>
    <source>
        <strain evidence="7 8">KCTC 29097</strain>
    </source>
</reference>
<evidence type="ECO:0000256" key="4">
    <source>
        <dbReference type="ARBA" id="ARBA00024201"/>
    </source>
</evidence>
<dbReference type="PANTHER" id="PTHR48098:SF3">
    <property type="entry name" value="IRON(III) ENTEROBACTIN ESTERASE"/>
    <property type="match status" value="1"/>
</dbReference>
<dbReference type="GO" id="GO:0005737">
    <property type="term" value="C:cytoplasm"/>
    <property type="evidence" value="ECO:0007669"/>
    <property type="project" value="UniProtKB-SubCell"/>
</dbReference>
<dbReference type="InterPro" id="IPR013783">
    <property type="entry name" value="Ig-like_fold"/>
</dbReference>
<dbReference type="GO" id="GO:0005506">
    <property type="term" value="F:iron ion binding"/>
    <property type="evidence" value="ECO:0007669"/>
    <property type="project" value="InterPro"/>
</dbReference>
<dbReference type="InterPro" id="IPR050583">
    <property type="entry name" value="Mycobacterial_A85_antigen"/>
</dbReference>
<feature type="region of interest" description="Disordered" evidence="5">
    <location>
        <begin position="354"/>
        <end position="391"/>
    </location>
</feature>
<evidence type="ECO:0000256" key="3">
    <source>
        <dbReference type="ARBA" id="ARBA00022801"/>
    </source>
</evidence>
<dbReference type="SUPFAM" id="SSF53474">
    <property type="entry name" value="alpha/beta-Hydrolases"/>
    <property type="match status" value="1"/>
</dbReference>
<gene>
    <name evidence="7" type="ORF">D7294_08870</name>
</gene>
<dbReference type="RefSeq" id="WP_120677381.1">
    <property type="nucleotide sequence ID" value="NZ_RBAL01000004.1"/>
</dbReference>
<dbReference type="InterPro" id="IPR000801">
    <property type="entry name" value="Esterase-like"/>
</dbReference>
<dbReference type="GO" id="GO:0006826">
    <property type="term" value="P:iron ion transport"/>
    <property type="evidence" value="ECO:0007669"/>
    <property type="project" value="InterPro"/>
</dbReference>
<dbReference type="Pfam" id="PF11806">
    <property type="entry name" value="Enterochelin_N"/>
    <property type="match status" value="1"/>
</dbReference>
<dbReference type="InterPro" id="IPR021764">
    <property type="entry name" value="Enterochelin_esterase_N"/>
</dbReference>
<accession>A0A3A9Z937</accession>
<evidence type="ECO:0000256" key="5">
    <source>
        <dbReference type="SAM" id="MobiDB-lite"/>
    </source>
</evidence>
<evidence type="ECO:0000313" key="8">
    <source>
        <dbReference type="Proteomes" id="UP000272474"/>
    </source>
</evidence>
<dbReference type="PANTHER" id="PTHR48098">
    <property type="entry name" value="ENTEROCHELIN ESTERASE-RELATED"/>
    <property type="match status" value="1"/>
</dbReference>
<dbReference type="InterPro" id="IPR029058">
    <property type="entry name" value="AB_hydrolase_fold"/>
</dbReference>
<feature type="region of interest" description="Disordered" evidence="5">
    <location>
        <begin position="1"/>
        <end position="30"/>
    </location>
</feature>
<dbReference type="Gene3D" id="3.40.50.1820">
    <property type="entry name" value="alpha/beta hydrolase"/>
    <property type="match status" value="1"/>
</dbReference>
<feature type="domain" description="Enterochelin esterase N-terminal" evidence="6">
    <location>
        <begin position="80"/>
        <end position="197"/>
    </location>
</feature>
<evidence type="ECO:0000256" key="2">
    <source>
        <dbReference type="ARBA" id="ARBA00022490"/>
    </source>
</evidence>
<evidence type="ECO:0000259" key="6">
    <source>
        <dbReference type="Pfam" id="PF11806"/>
    </source>
</evidence>
<dbReference type="EMBL" id="RBAL01000004">
    <property type="protein sequence ID" value="RKN43817.1"/>
    <property type="molecule type" value="Genomic_DNA"/>
</dbReference>
<dbReference type="Gene3D" id="2.60.40.10">
    <property type="entry name" value="Immunoglobulins"/>
    <property type="match status" value="1"/>
</dbReference>
<evidence type="ECO:0000256" key="1">
    <source>
        <dbReference type="ARBA" id="ARBA00004496"/>
    </source>
</evidence>
<feature type="compositionally biased region" description="Pro residues" evidence="5">
    <location>
        <begin position="358"/>
        <end position="368"/>
    </location>
</feature>
<dbReference type="SUPFAM" id="SSF81296">
    <property type="entry name" value="E set domains"/>
    <property type="match status" value="1"/>
</dbReference>
<comment type="similarity">
    <text evidence="4">Belongs to the Fes family.</text>
</comment>
<name>A0A3A9Z937_9ACTN</name>
<keyword evidence="8" id="KW-1185">Reference proteome</keyword>
<keyword evidence="3" id="KW-0378">Hydrolase</keyword>
<proteinExistence type="inferred from homology"/>
<organism evidence="7 8">
    <name type="scientific">Streptomyces hoynatensis</name>
    <dbReference type="NCBI Taxonomy" id="1141874"/>
    <lineage>
        <taxon>Bacteria</taxon>
        <taxon>Bacillati</taxon>
        <taxon>Actinomycetota</taxon>
        <taxon>Actinomycetes</taxon>
        <taxon>Kitasatosporales</taxon>
        <taxon>Streptomycetaceae</taxon>
        <taxon>Streptomyces</taxon>
    </lineage>
</organism>